<dbReference type="InterPro" id="IPR025269">
    <property type="entry name" value="SAM-like_dom"/>
</dbReference>
<dbReference type="PANTHER" id="PTHR30349:SF64">
    <property type="entry name" value="PROPHAGE INTEGRASE INTD-RELATED"/>
    <property type="match status" value="1"/>
</dbReference>
<dbReference type="InterPro" id="IPR050090">
    <property type="entry name" value="Tyrosine_recombinase_XerCD"/>
</dbReference>
<dbReference type="Gene3D" id="1.10.443.10">
    <property type="entry name" value="Intergrase catalytic core"/>
    <property type="match status" value="1"/>
</dbReference>
<reference evidence="6 7" key="1">
    <citation type="submission" date="2016-10" db="EMBL/GenBank/DDBJ databases">
        <title>Flavobacterium gilvum sp. nov., isolated from stream water.</title>
        <authorList>
            <person name="Shin S.-K."/>
            <person name="Cho Y.-J."/>
            <person name="Yi H."/>
        </authorList>
    </citation>
    <scope>NUCLEOTIDE SEQUENCE [LARGE SCALE GENOMIC DNA]</scope>
    <source>
        <strain evidence="6 7">EM1308</strain>
    </source>
</reference>
<dbReference type="Proteomes" id="UP000175968">
    <property type="component" value="Chromosome"/>
</dbReference>
<protein>
    <recommendedName>
        <fullName evidence="8">Phage integrase SAM-like domain-containing protein</fullName>
    </recommendedName>
</protein>
<dbReference type="GO" id="GO:0006310">
    <property type="term" value="P:DNA recombination"/>
    <property type="evidence" value="ECO:0007669"/>
    <property type="project" value="UniProtKB-KW"/>
</dbReference>
<evidence type="ECO:0000256" key="1">
    <source>
        <dbReference type="ARBA" id="ARBA00008857"/>
    </source>
</evidence>
<organism evidence="6 7">
    <name type="scientific">Flavobacterium gilvum</name>
    <dbReference type="NCBI Taxonomy" id="1492737"/>
    <lineage>
        <taxon>Bacteria</taxon>
        <taxon>Pseudomonadati</taxon>
        <taxon>Bacteroidota</taxon>
        <taxon>Flavobacteriia</taxon>
        <taxon>Flavobacteriales</taxon>
        <taxon>Flavobacteriaceae</taxon>
        <taxon>Flavobacterium</taxon>
    </lineage>
</organism>
<dbReference type="KEGG" id="fgl:EM308_11875"/>
<evidence type="ECO:0008006" key="8">
    <source>
        <dbReference type="Google" id="ProtNLM"/>
    </source>
</evidence>
<evidence type="ECO:0000313" key="6">
    <source>
        <dbReference type="EMBL" id="AOW10144.1"/>
    </source>
</evidence>
<proteinExistence type="inferred from homology"/>
<comment type="similarity">
    <text evidence="1">Belongs to the 'phage' integrase family.</text>
</comment>
<dbReference type="RefSeq" id="WP_035638846.1">
    <property type="nucleotide sequence ID" value="NZ_CP017479.1"/>
</dbReference>
<name>A0AAC9I4C0_9FLAO</name>
<dbReference type="PANTHER" id="PTHR30349">
    <property type="entry name" value="PHAGE INTEGRASE-RELATED"/>
    <property type="match status" value="1"/>
</dbReference>
<evidence type="ECO:0000313" key="7">
    <source>
        <dbReference type="Proteomes" id="UP000175968"/>
    </source>
</evidence>
<feature type="domain" description="Tyr recombinase" evidence="4">
    <location>
        <begin position="393"/>
        <end position="509"/>
    </location>
</feature>
<accession>A0AAC9I4C0</accession>
<dbReference type="InterPro" id="IPR013762">
    <property type="entry name" value="Integrase-like_cat_sf"/>
</dbReference>
<keyword evidence="7" id="KW-1185">Reference proteome</keyword>
<keyword evidence="3" id="KW-0233">DNA recombination</keyword>
<evidence type="ECO:0000259" key="4">
    <source>
        <dbReference type="Pfam" id="PF00589"/>
    </source>
</evidence>
<dbReference type="Pfam" id="PF13102">
    <property type="entry name" value="Phage_int_SAM_5"/>
    <property type="match status" value="1"/>
</dbReference>
<dbReference type="EMBL" id="CP017479">
    <property type="protein sequence ID" value="AOW10144.1"/>
    <property type="molecule type" value="Genomic_DNA"/>
</dbReference>
<dbReference type="InterPro" id="IPR011010">
    <property type="entry name" value="DNA_brk_join_enz"/>
</dbReference>
<evidence type="ECO:0000256" key="3">
    <source>
        <dbReference type="ARBA" id="ARBA00023172"/>
    </source>
</evidence>
<dbReference type="Gene3D" id="1.10.150.130">
    <property type="match status" value="1"/>
</dbReference>
<dbReference type="AlphaFoldDB" id="A0AAC9I4C0"/>
<dbReference type="GO" id="GO:0003677">
    <property type="term" value="F:DNA binding"/>
    <property type="evidence" value="ECO:0007669"/>
    <property type="project" value="UniProtKB-KW"/>
</dbReference>
<dbReference type="InterPro" id="IPR010998">
    <property type="entry name" value="Integrase_recombinase_N"/>
</dbReference>
<dbReference type="GO" id="GO:0015074">
    <property type="term" value="P:DNA integration"/>
    <property type="evidence" value="ECO:0007669"/>
    <property type="project" value="InterPro"/>
</dbReference>
<sequence length="527" mass="61234">MATKIVLNKKNPNDEFGIIGIQSFDGGKKKKSLGIKVKAKYYEDHFNKKFQLFEPNKEFEVDTINSQIKEGVYKFENNIPIEKPKQKDKPVISIPEILKTEKIINDRLSFIEYFEERMALKKTEGHRYSVLNVLRKLKKYLTKLGKDDLYFDELTPEFFVKFKNYCLSVSDPRKLTENGVRNYFKVIKSVYHDAYNTGHYAFTRNPFALIKNESGNKTEKNPLTINQVQALMELELDNKLKIARNIFYFQILSNGMRCSDVVFIRYGDFKNGRLSYKMMKTNTQLKIAIGLKIMLILAETLGEIGKYKEMIETIKVSDKSILGQGQFTVKQLEEKIIESCPQIGFPSNSSIYEGYKGYTIKTADSNIKQIIDLRIETIEDINNIFIEHMQEVINNKDDNEFVFLNLLNNKSVPLFEDYKKGDVLTYTQFQKYRAIRNAYNLSLYKITEIYNNHIPIKIKDRWKYVIKLSSHVARNTFVSILLKENVDVYKISNALAHTELKTTQNYIKSGVDTDASDEAGLVIQKVI</sequence>
<gene>
    <name evidence="6" type="ORF">EM308_11875</name>
</gene>
<dbReference type="Pfam" id="PF00589">
    <property type="entry name" value="Phage_integrase"/>
    <property type="match status" value="1"/>
</dbReference>
<dbReference type="SUPFAM" id="SSF56349">
    <property type="entry name" value="DNA breaking-rejoining enzymes"/>
    <property type="match status" value="2"/>
</dbReference>
<evidence type="ECO:0000259" key="5">
    <source>
        <dbReference type="Pfam" id="PF13102"/>
    </source>
</evidence>
<feature type="domain" description="Phage integrase SAM-like" evidence="5">
    <location>
        <begin position="109"/>
        <end position="200"/>
    </location>
</feature>
<dbReference type="InterPro" id="IPR002104">
    <property type="entry name" value="Integrase_catalytic"/>
</dbReference>
<evidence type="ECO:0000256" key="2">
    <source>
        <dbReference type="ARBA" id="ARBA00023125"/>
    </source>
</evidence>
<keyword evidence="2" id="KW-0238">DNA-binding</keyword>